<dbReference type="Proteomes" id="UP000828048">
    <property type="component" value="Chromosome 3"/>
</dbReference>
<reference evidence="1 2" key="1">
    <citation type="journal article" date="2021" name="Hortic Res">
        <title>High-quality reference genome and annotation aids understanding of berry development for evergreen blueberry (Vaccinium darrowii).</title>
        <authorList>
            <person name="Yu J."/>
            <person name="Hulse-Kemp A.M."/>
            <person name="Babiker E."/>
            <person name="Staton M."/>
        </authorList>
    </citation>
    <scope>NUCLEOTIDE SEQUENCE [LARGE SCALE GENOMIC DNA]</scope>
    <source>
        <strain evidence="2">cv. NJ 8807/NJ 8810</strain>
        <tissue evidence="1">Young leaf</tissue>
    </source>
</reference>
<dbReference type="EMBL" id="CM037153">
    <property type="protein sequence ID" value="KAH7858982.1"/>
    <property type="molecule type" value="Genomic_DNA"/>
</dbReference>
<name>A0ACB7Z0J0_9ERIC</name>
<gene>
    <name evidence="1" type="ORF">Vadar_030124</name>
</gene>
<accession>A0ACB7Z0J0</accession>
<keyword evidence="2" id="KW-1185">Reference proteome</keyword>
<comment type="caution">
    <text evidence="1">The sequence shown here is derived from an EMBL/GenBank/DDBJ whole genome shotgun (WGS) entry which is preliminary data.</text>
</comment>
<proteinExistence type="predicted"/>
<protein>
    <submittedName>
        <fullName evidence="1">Uncharacterized protein</fullName>
    </submittedName>
</protein>
<organism evidence="1 2">
    <name type="scientific">Vaccinium darrowii</name>
    <dbReference type="NCBI Taxonomy" id="229202"/>
    <lineage>
        <taxon>Eukaryota</taxon>
        <taxon>Viridiplantae</taxon>
        <taxon>Streptophyta</taxon>
        <taxon>Embryophyta</taxon>
        <taxon>Tracheophyta</taxon>
        <taxon>Spermatophyta</taxon>
        <taxon>Magnoliopsida</taxon>
        <taxon>eudicotyledons</taxon>
        <taxon>Gunneridae</taxon>
        <taxon>Pentapetalae</taxon>
        <taxon>asterids</taxon>
        <taxon>Ericales</taxon>
        <taxon>Ericaceae</taxon>
        <taxon>Vaccinioideae</taxon>
        <taxon>Vaccinieae</taxon>
        <taxon>Vaccinium</taxon>
    </lineage>
</organism>
<evidence type="ECO:0000313" key="1">
    <source>
        <dbReference type="EMBL" id="KAH7858982.1"/>
    </source>
</evidence>
<evidence type="ECO:0000313" key="2">
    <source>
        <dbReference type="Proteomes" id="UP000828048"/>
    </source>
</evidence>
<sequence>MRAAAMAHYTNMSDKKQKEVVKFFNSIEKSGDGDVSTEEFLDFVRKKGFKMELPQNVFKLLDENNNGTLSFEECVTFFYMITYKKFSFCKGCEIFLSGLHFVCVKCYKADEEKSFDLCSSCYRNKNHSHEHTEFLDKDVLIISQEGIVGKTFNALNAKLKH</sequence>